<comment type="similarity">
    <text evidence="3">Belongs to the TO family.</text>
</comment>
<evidence type="ECO:0000256" key="4">
    <source>
        <dbReference type="SAM" id="SignalP"/>
    </source>
</evidence>
<dbReference type="Gene3D" id="3.15.10.30">
    <property type="entry name" value="Haemolymph juvenile hormone binding protein"/>
    <property type="match status" value="1"/>
</dbReference>
<dbReference type="EMBL" id="JARPUR010000002">
    <property type="protein sequence ID" value="KAK4883094.1"/>
    <property type="molecule type" value="Genomic_DNA"/>
</dbReference>
<accession>A0AAN7SJS6</accession>
<proteinExistence type="inferred from homology"/>
<feature type="chain" id="PRO_5042938640" description="Takeout" evidence="4">
    <location>
        <begin position="19"/>
        <end position="246"/>
    </location>
</feature>
<dbReference type="PANTHER" id="PTHR11008:SF32">
    <property type="entry name" value="CIRCADIAN CLOCK-CONTROLLED PROTEIN DAYWAKE-RELATED"/>
    <property type="match status" value="1"/>
</dbReference>
<evidence type="ECO:0000313" key="5">
    <source>
        <dbReference type="EMBL" id="KAK4883094.1"/>
    </source>
</evidence>
<dbReference type="AlphaFoldDB" id="A0AAN7SJS6"/>
<gene>
    <name evidence="5" type="ORF">RN001_006413</name>
</gene>
<organism evidence="5 6">
    <name type="scientific">Aquatica leii</name>
    <dbReference type="NCBI Taxonomy" id="1421715"/>
    <lineage>
        <taxon>Eukaryota</taxon>
        <taxon>Metazoa</taxon>
        <taxon>Ecdysozoa</taxon>
        <taxon>Arthropoda</taxon>
        <taxon>Hexapoda</taxon>
        <taxon>Insecta</taxon>
        <taxon>Pterygota</taxon>
        <taxon>Neoptera</taxon>
        <taxon>Endopterygota</taxon>
        <taxon>Coleoptera</taxon>
        <taxon>Polyphaga</taxon>
        <taxon>Elateriformia</taxon>
        <taxon>Elateroidea</taxon>
        <taxon>Lampyridae</taxon>
        <taxon>Luciolinae</taxon>
        <taxon>Aquatica</taxon>
    </lineage>
</organism>
<evidence type="ECO:0000313" key="6">
    <source>
        <dbReference type="Proteomes" id="UP001353858"/>
    </source>
</evidence>
<evidence type="ECO:0000256" key="2">
    <source>
        <dbReference type="ARBA" id="ARBA00023108"/>
    </source>
</evidence>
<dbReference type="GO" id="GO:0007623">
    <property type="term" value="P:circadian rhythm"/>
    <property type="evidence" value="ECO:0007669"/>
    <property type="project" value="UniProtKB-ARBA"/>
</dbReference>
<protein>
    <recommendedName>
        <fullName evidence="7">Takeout</fullName>
    </recommendedName>
</protein>
<evidence type="ECO:0000256" key="3">
    <source>
        <dbReference type="ARBA" id="ARBA00060902"/>
    </source>
</evidence>
<dbReference type="PANTHER" id="PTHR11008">
    <property type="entry name" value="PROTEIN TAKEOUT-LIKE PROTEIN"/>
    <property type="match status" value="1"/>
</dbReference>
<dbReference type="InterPro" id="IPR038606">
    <property type="entry name" value="To_sf"/>
</dbReference>
<keyword evidence="6" id="KW-1185">Reference proteome</keyword>
<dbReference type="SMART" id="SM00700">
    <property type="entry name" value="JHBP"/>
    <property type="match status" value="1"/>
</dbReference>
<keyword evidence="1 4" id="KW-0732">Signal</keyword>
<evidence type="ECO:0008006" key="7">
    <source>
        <dbReference type="Google" id="ProtNLM"/>
    </source>
</evidence>
<evidence type="ECO:0000256" key="1">
    <source>
        <dbReference type="ARBA" id="ARBA00022729"/>
    </source>
</evidence>
<feature type="signal peptide" evidence="4">
    <location>
        <begin position="1"/>
        <end position="18"/>
    </location>
</feature>
<dbReference type="Pfam" id="PF06585">
    <property type="entry name" value="JHBP"/>
    <property type="match status" value="1"/>
</dbReference>
<dbReference type="InterPro" id="IPR010562">
    <property type="entry name" value="Haemolymph_juvenile_hormone-bd"/>
</dbReference>
<comment type="caution">
    <text evidence="5">The sequence shown here is derived from an EMBL/GenBank/DDBJ whole genome shotgun (WGS) entry which is preliminary data.</text>
</comment>
<name>A0AAN7SJS6_9COLE</name>
<dbReference type="Proteomes" id="UP001353858">
    <property type="component" value="Unassembled WGS sequence"/>
</dbReference>
<dbReference type="GO" id="GO:0005615">
    <property type="term" value="C:extracellular space"/>
    <property type="evidence" value="ECO:0007669"/>
    <property type="project" value="TreeGrafter"/>
</dbReference>
<keyword evidence="2" id="KW-0090">Biological rhythms</keyword>
<dbReference type="FunFam" id="3.15.10.30:FF:000001">
    <property type="entry name" value="Takeout-like protein 1"/>
    <property type="match status" value="1"/>
</dbReference>
<sequence>MLKVECVVFFAVMSCLEAAKLPSYIIPCSASDPNLNECGRKHAQDALPSVIKGDPKFKLPSLEPLKLPEIKITSGNLRVDLLNVIIKGFDNAQVKDMQIDLKNKHISLTVFIDKANLLSNYEISGNILILPIRGKGRSNITFAGGSYKYDFDYTLKDKHGDKYMIMKNNKLDFKTERSYFYFENLFGGDNQLGEQMNKFLNENWETVEQELGPAITQTMSTIITSSLNGIFDKVPFKDIILQPNPA</sequence>
<reference evidence="6" key="1">
    <citation type="submission" date="2023-01" db="EMBL/GenBank/DDBJ databases">
        <title>Key to firefly adult light organ development and bioluminescence: homeobox transcription factors regulate luciferase expression and transportation to peroxisome.</title>
        <authorList>
            <person name="Fu X."/>
        </authorList>
    </citation>
    <scope>NUCLEOTIDE SEQUENCE [LARGE SCALE GENOMIC DNA]</scope>
</reference>